<dbReference type="Gene3D" id="1.20.1530.20">
    <property type="match status" value="1"/>
</dbReference>
<keyword evidence="7 8" id="KW-0472">Membrane</keyword>
<dbReference type="Pfam" id="PF03547">
    <property type="entry name" value="Mem_trans"/>
    <property type="match status" value="2"/>
</dbReference>
<dbReference type="InterPro" id="IPR038770">
    <property type="entry name" value="Na+/solute_symporter_sf"/>
</dbReference>
<dbReference type="GO" id="GO:0005886">
    <property type="term" value="C:plasma membrane"/>
    <property type="evidence" value="ECO:0007669"/>
    <property type="project" value="UniProtKB-SubCell"/>
</dbReference>
<evidence type="ECO:0000313" key="9">
    <source>
        <dbReference type="EMBL" id="SUO04303.1"/>
    </source>
</evidence>
<evidence type="ECO:0000313" key="10">
    <source>
        <dbReference type="Proteomes" id="UP000255523"/>
    </source>
</evidence>
<dbReference type="OrthoDB" id="9798064at2"/>
<dbReference type="InterPro" id="IPR004776">
    <property type="entry name" value="Mem_transp_PIN-like"/>
</dbReference>
<gene>
    <name evidence="9" type="primary">mleP2</name>
    <name evidence="9" type="ORF">NCTC11087_01213</name>
</gene>
<evidence type="ECO:0000256" key="3">
    <source>
        <dbReference type="ARBA" id="ARBA00022448"/>
    </source>
</evidence>
<dbReference type="PANTHER" id="PTHR36838:SF1">
    <property type="entry name" value="SLR1864 PROTEIN"/>
    <property type="match status" value="1"/>
</dbReference>
<dbReference type="EMBL" id="UHFX01000003">
    <property type="protein sequence ID" value="SUO04303.1"/>
    <property type="molecule type" value="Genomic_DNA"/>
</dbReference>
<evidence type="ECO:0000256" key="6">
    <source>
        <dbReference type="ARBA" id="ARBA00022989"/>
    </source>
</evidence>
<feature type="transmembrane region" description="Helical" evidence="8">
    <location>
        <begin position="218"/>
        <end position="241"/>
    </location>
</feature>
<dbReference type="Proteomes" id="UP000255523">
    <property type="component" value="Unassembled WGS sequence"/>
</dbReference>
<name>A0A380LM15_9FIRM</name>
<sequence>MLDLQLEIFLLILAGFVLAKLGYFSKQTRKQLTNIVLCLVLPCATIQSFEIKVDQQLLVSMILVFMISVGIQLLYLIFCKSCWNGIKDDRKPSLQYGTMVSNAGFMGMPVAQSAFGPTGLLYASIFLIPQRVCMWSYGVSLYEKGTRQEVIRKVATNPCIVAIYIGIVLMVLGMFDIHLPKFIDDTIDAIGDCNTALSMIVIGGILSDVPKEKIFDHISILYSALRLLVLPLLIFAILLVLPVESMVRNVCVLLSAMPAASTTAMLAQRYEKDPEFASRIIFVSTLLSMLTLPLIFLLLEWL</sequence>
<reference evidence="9 10" key="1">
    <citation type="submission" date="2018-06" db="EMBL/GenBank/DDBJ databases">
        <authorList>
            <consortium name="Pathogen Informatics"/>
            <person name="Doyle S."/>
        </authorList>
    </citation>
    <scope>NUCLEOTIDE SEQUENCE [LARGE SCALE GENOMIC DNA]</scope>
    <source>
        <strain evidence="9 10">NCTC11087</strain>
    </source>
</reference>
<evidence type="ECO:0000256" key="4">
    <source>
        <dbReference type="ARBA" id="ARBA00022475"/>
    </source>
</evidence>
<evidence type="ECO:0000256" key="2">
    <source>
        <dbReference type="ARBA" id="ARBA00010145"/>
    </source>
</evidence>
<feature type="transmembrane region" description="Helical" evidence="8">
    <location>
        <begin position="57"/>
        <end position="78"/>
    </location>
</feature>
<evidence type="ECO:0000256" key="1">
    <source>
        <dbReference type="ARBA" id="ARBA00004651"/>
    </source>
</evidence>
<keyword evidence="4" id="KW-1003">Cell membrane</keyword>
<keyword evidence="10" id="KW-1185">Reference proteome</keyword>
<dbReference type="PANTHER" id="PTHR36838">
    <property type="entry name" value="AUXIN EFFLUX CARRIER FAMILY PROTEIN"/>
    <property type="match status" value="1"/>
</dbReference>
<protein>
    <submittedName>
        <fullName evidence="9">AEC family malate transporter</fullName>
    </submittedName>
</protein>
<feature type="transmembrane region" description="Helical" evidence="8">
    <location>
        <begin position="154"/>
        <end position="175"/>
    </location>
</feature>
<keyword evidence="3" id="KW-0813">Transport</keyword>
<dbReference type="GeneID" id="77462178"/>
<proteinExistence type="inferred from homology"/>
<evidence type="ECO:0000256" key="5">
    <source>
        <dbReference type="ARBA" id="ARBA00022692"/>
    </source>
</evidence>
<accession>A0A380LM15</accession>
<dbReference type="RefSeq" id="WP_022789360.1">
    <property type="nucleotide sequence ID" value="NZ_UHFX01000003.1"/>
</dbReference>
<dbReference type="AlphaFoldDB" id="A0A380LM15"/>
<feature type="transmembrane region" description="Helical" evidence="8">
    <location>
        <begin position="6"/>
        <end position="25"/>
    </location>
</feature>
<comment type="similarity">
    <text evidence="2">Belongs to the auxin efflux carrier (TC 2.A.69) family.</text>
</comment>
<organism evidence="9 10">
    <name type="scientific">Faecalicoccus pleomorphus</name>
    <dbReference type="NCBI Taxonomy" id="1323"/>
    <lineage>
        <taxon>Bacteria</taxon>
        <taxon>Bacillati</taxon>
        <taxon>Bacillota</taxon>
        <taxon>Erysipelotrichia</taxon>
        <taxon>Erysipelotrichales</taxon>
        <taxon>Erysipelotrichaceae</taxon>
        <taxon>Faecalicoccus</taxon>
    </lineage>
</organism>
<feature type="transmembrane region" description="Helical" evidence="8">
    <location>
        <begin position="279"/>
        <end position="299"/>
    </location>
</feature>
<keyword evidence="6 8" id="KW-1133">Transmembrane helix</keyword>
<dbReference type="GO" id="GO:0055085">
    <property type="term" value="P:transmembrane transport"/>
    <property type="evidence" value="ECO:0007669"/>
    <property type="project" value="InterPro"/>
</dbReference>
<feature type="transmembrane region" description="Helical" evidence="8">
    <location>
        <begin position="247"/>
        <end position="267"/>
    </location>
</feature>
<comment type="subcellular location">
    <subcellularLocation>
        <location evidence="1">Cell membrane</location>
        <topology evidence="1">Multi-pass membrane protein</topology>
    </subcellularLocation>
</comment>
<keyword evidence="5 8" id="KW-0812">Transmembrane</keyword>
<evidence type="ECO:0000256" key="7">
    <source>
        <dbReference type="ARBA" id="ARBA00023136"/>
    </source>
</evidence>
<evidence type="ECO:0000256" key="8">
    <source>
        <dbReference type="SAM" id="Phobius"/>
    </source>
</evidence>